<dbReference type="EMBL" id="JASSQD010000001">
    <property type="protein sequence ID" value="MDK9557678.1"/>
    <property type="molecule type" value="Genomic_DNA"/>
</dbReference>
<protein>
    <submittedName>
        <fullName evidence="3">Glycosyltransferase</fullName>
        <ecNumber evidence="3">2.4.-.-</ecNumber>
    </submittedName>
</protein>
<dbReference type="Gene3D" id="3.40.50.2000">
    <property type="entry name" value="Glycogen Phosphorylase B"/>
    <property type="match status" value="2"/>
</dbReference>
<dbReference type="GO" id="GO:0016757">
    <property type="term" value="F:glycosyltransferase activity"/>
    <property type="evidence" value="ECO:0007669"/>
    <property type="project" value="UniProtKB-KW"/>
</dbReference>
<dbReference type="InterPro" id="IPR001296">
    <property type="entry name" value="Glyco_trans_1"/>
</dbReference>
<dbReference type="RefSeq" id="WP_285367865.1">
    <property type="nucleotide sequence ID" value="NZ_JASSQD010000001.1"/>
</dbReference>
<dbReference type="Pfam" id="PF13439">
    <property type="entry name" value="Glyco_transf_4"/>
    <property type="match status" value="1"/>
</dbReference>
<evidence type="ECO:0000259" key="1">
    <source>
        <dbReference type="Pfam" id="PF00534"/>
    </source>
</evidence>
<sequence>MKAMNIPGVVTHVVSGDLWAGAEVQVFSLCRALKASNELNLTAIVFNEGILSQKLRELGIPVDLADESRLNALQMIQVIRDHCRKYQTQLLHTHGFKENILGIVGKDLAHVPYSVRTVHGNPESAFKLSAPHKWLIHKLDHFLGRFRQQAVVAVSTQLEERLSPVFPGKVHKIFNFVDVEAIRAQWPKLVRQAGETKRLGIIGRLTPVKRVDLFIKTIALLNRTGENCRGIIIGTGPLDSELRELAESLGVTTKIEFRGFVNPAFTELRTLDALLMTSDHEGLPLTLLEALSLEIPVIGHRVGGIPEVLDQGACGWLVDEQTPEAYASVTSMALNACEERARKCQRGLAHATGIFGKQSNTEKYLGLYNRYTGLSEFEAT</sequence>
<dbReference type="EC" id="2.4.-.-" evidence="3"/>
<feature type="domain" description="Glycosyl transferase family 1" evidence="1">
    <location>
        <begin position="193"/>
        <end position="337"/>
    </location>
</feature>
<keyword evidence="3" id="KW-0328">Glycosyltransferase</keyword>
<accession>A0ABT7HBD1</accession>
<dbReference type="PANTHER" id="PTHR12526">
    <property type="entry name" value="GLYCOSYLTRANSFERASE"/>
    <property type="match status" value="1"/>
</dbReference>
<evidence type="ECO:0000313" key="3">
    <source>
        <dbReference type="EMBL" id="MDK9557678.1"/>
    </source>
</evidence>
<organism evidence="3 4">
    <name type="scientific">Marinobacter albus</name>
    <dbReference type="NCBI Taxonomy" id="3030833"/>
    <lineage>
        <taxon>Bacteria</taxon>
        <taxon>Pseudomonadati</taxon>
        <taxon>Pseudomonadota</taxon>
        <taxon>Gammaproteobacteria</taxon>
        <taxon>Pseudomonadales</taxon>
        <taxon>Marinobacteraceae</taxon>
        <taxon>Marinobacter</taxon>
    </lineage>
</organism>
<dbReference type="CDD" id="cd03811">
    <property type="entry name" value="GT4_GT28_WabH-like"/>
    <property type="match status" value="1"/>
</dbReference>
<reference evidence="3 4" key="1">
    <citation type="submission" date="2023-05" db="EMBL/GenBank/DDBJ databases">
        <title>Marinobacter albus sp. nov., a marine bacterium isolated from sand in a coastal intertidal zone of huludao.</title>
        <authorList>
            <person name="Deng T."/>
        </authorList>
    </citation>
    <scope>NUCLEOTIDE SEQUENCE [LARGE SCALE GENOMIC DNA]</scope>
    <source>
        <strain evidence="3 4">M216</strain>
    </source>
</reference>
<gene>
    <name evidence="3" type="ORF">QQF73_08590</name>
</gene>
<keyword evidence="4" id="KW-1185">Reference proteome</keyword>
<comment type="caution">
    <text evidence="3">The sequence shown here is derived from an EMBL/GenBank/DDBJ whole genome shotgun (WGS) entry which is preliminary data.</text>
</comment>
<dbReference type="Proteomes" id="UP001223547">
    <property type="component" value="Unassembled WGS sequence"/>
</dbReference>
<evidence type="ECO:0000313" key="4">
    <source>
        <dbReference type="Proteomes" id="UP001223547"/>
    </source>
</evidence>
<evidence type="ECO:0000259" key="2">
    <source>
        <dbReference type="Pfam" id="PF13439"/>
    </source>
</evidence>
<name>A0ABT7HBD1_9GAMM</name>
<dbReference type="PANTHER" id="PTHR12526:SF630">
    <property type="entry name" value="GLYCOSYLTRANSFERASE"/>
    <property type="match status" value="1"/>
</dbReference>
<dbReference type="SUPFAM" id="SSF53756">
    <property type="entry name" value="UDP-Glycosyltransferase/glycogen phosphorylase"/>
    <property type="match status" value="1"/>
</dbReference>
<dbReference type="Pfam" id="PF00534">
    <property type="entry name" value="Glycos_transf_1"/>
    <property type="match status" value="1"/>
</dbReference>
<keyword evidence="3" id="KW-0808">Transferase</keyword>
<feature type="domain" description="Glycosyltransferase subfamily 4-like N-terminal" evidence="2">
    <location>
        <begin position="21"/>
        <end position="180"/>
    </location>
</feature>
<dbReference type="InterPro" id="IPR028098">
    <property type="entry name" value="Glyco_trans_4-like_N"/>
</dbReference>
<proteinExistence type="predicted"/>